<evidence type="ECO:0000313" key="3">
    <source>
        <dbReference type="Proteomes" id="UP001259832"/>
    </source>
</evidence>
<dbReference type="AlphaFoldDB" id="A0AAD9GTS3"/>
<feature type="region of interest" description="Disordered" evidence="1">
    <location>
        <begin position="223"/>
        <end position="251"/>
    </location>
</feature>
<dbReference type="EMBL" id="JASMQC010000006">
    <property type="protein sequence ID" value="KAK1944479.1"/>
    <property type="molecule type" value="Genomic_DNA"/>
</dbReference>
<organism evidence="2 3">
    <name type="scientific">Phytophthora citrophthora</name>
    <dbReference type="NCBI Taxonomy" id="4793"/>
    <lineage>
        <taxon>Eukaryota</taxon>
        <taxon>Sar</taxon>
        <taxon>Stramenopiles</taxon>
        <taxon>Oomycota</taxon>
        <taxon>Peronosporomycetes</taxon>
        <taxon>Peronosporales</taxon>
        <taxon>Peronosporaceae</taxon>
        <taxon>Phytophthora</taxon>
    </lineage>
</organism>
<name>A0AAD9GTS3_9STRA</name>
<dbReference type="Proteomes" id="UP001259832">
    <property type="component" value="Unassembled WGS sequence"/>
</dbReference>
<accession>A0AAD9GTS3</accession>
<proteinExistence type="predicted"/>
<evidence type="ECO:0000256" key="1">
    <source>
        <dbReference type="SAM" id="MobiDB-lite"/>
    </source>
</evidence>
<gene>
    <name evidence="2" type="ORF">P3T76_004391</name>
</gene>
<sequence>MLIRNAMKAQQEKYLELGAAEARAVVMAWAVMASDGDANAIQLRKTMLKNTFEFNLEALDRKADVLNEEERKELYSASVKTLETILEEHGSDLRTTLISFITALFGRMDAIENKETKLNAKLAEICDVFGSNSTNAKITMKNLQKVTERAGTCRKKLNEVMTSQVELWQPGVDTHDMAQLSGVMRQVKCLYGGLNDDLLTTKYRESWIKLSDPLLEAMQWLQTQDDSQEPRDDSQDQSDAQEARGNTCAVQ</sequence>
<keyword evidence="3" id="KW-1185">Reference proteome</keyword>
<reference evidence="2" key="1">
    <citation type="submission" date="2023-08" db="EMBL/GenBank/DDBJ databases">
        <title>Reference Genome Resource for the Citrus Pathogen Phytophthora citrophthora.</title>
        <authorList>
            <person name="Moller H."/>
            <person name="Coetzee B."/>
            <person name="Rose L.J."/>
            <person name="Van Niekerk J.M."/>
        </authorList>
    </citation>
    <scope>NUCLEOTIDE SEQUENCE</scope>
    <source>
        <strain evidence="2">STE-U-9442</strain>
    </source>
</reference>
<comment type="caution">
    <text evidence="2">The sequence shown here is derived from an EMBL/GenBank/DDBJ whole genome shotgun (WGS) entry which is preliminary data.</text>
</comment>
<protein>
    <submittedName>
        <fullName evidence="2">Uncharacterized protein</fullName>
    </submittedName>
</protein>
<evidence type="ECO:0000313" key="2">
    <source>
        <dbReference type="EMBL" id="KAK1944479.1"/>
    </source>
</evidence>